<feature type="compositionally biased region" description="Polar residues" evidence="4">
    <location>
        <begin position="77"/>
        <end position="87"/>
    </location>
</feature>
<reference evidence="6" key="1">
    <citation type="journal article" date="2023" name="Mol. Phylogenet. Evol.">
        <title>Genome-scale phylogeny and comparative genomics of the fungal order Sordariales.</title>
        <authorList>
            <person name="Hensen N."/>
            <person name="Bonometti L."/>
            <person name="Westerberg I."/>
            <person name="Brannstrom I.O."/>
            <person name="Guillou S."/>
            <person name="Cros-Aarteil S."/>
            <person name="Calhoun S."/>
            <person name="Haridas S."/>
            <person name="Kuo A."/>
            <person name="Mondo S."/>
            <person name="Pangilinan J."/>
            <person name="Riley R."/>
            <person name="LaButti K."/>
            <person name="Andreopoulos B."/>
            <person name="Lipzen A."/>
            <person name="Chen C."/>
            <person name="Yan M."/>
            <person name="Daum C."/>
            <person name="Ng V."/>
            <person name="Clum A."/>
            <person name="Steindorff A."/>
            <person name="Ohm R.A."/>
            <person name="Martin F."/>
            <person name="Silar P."/>
            <person name="Natvig D.O."/>
            <person name="Lalanne C."/>
            <person name="Gautier V."/>
            <person name="Ament-Velasquez S.L."/>
            <person name="Kruys A."/>
            <person name="Hutchinson M.I."/>
            <person name="Powell A.J."/>
            <person name="Barry K."/>
            <person name="Miller A.N."/>
            <person name="Grigoriev I.V."/>
            <person name="Debuchy R."/>
            <person name="Gladieux P."/>
            <person name="Hiltunen Thoren M."/>
            <person name="Johannesson H."/>
        </authorList>
    </citation>
    <scope>NUCLEOTIDE SEQUENCE</scope>
    <source>
        <strain evidence="6">CBS 958.72</strain>
    </source>
</reference>
<organism evidence="6 7">
    <name type="scientific">Lasiosphaeria ovina</name>
    <dbReference type="NCBI Taxonomy" id="92902"/>
    <lineage>
        <taxon>Eukaryota</taxon>
        <taxon>Fungi</taxon>
        <taxon>Dikarya</taxon>
        <taxon>Ascomycota</taxon>
        <taxon>Pezizomycotina</taxon>
        <taxon>Sordariomycetes</taxon>
        <taxon>Sordariomycetidae</taxon>
        <taxon>Sordariales</taxon>
        <taxon>Lasiosphaeriaceae</taxon>
        <taxon>Lasiosphaeria</taxon>
    </lineage>
</organism>
<dbReference type="SUPFAM" id="SSF48452">
    <property type="entry name" value="TPR-like"/>
    <property type="match status" value="1"/>
</dbReference>
<feature type="compositionally biased region" description="Basic and acidic residues" evidence="4">
    <location>
        <begin position="256"/>
        <end position="274"/>
    </location>
</feature>
<dbReference type="SMART" id="SM00444">
    <property type="entry name" value="GYF"/>
    <property type="match status" value="1"/>
</dbReference>
<feature type="domain" description="GYF" evidence="5">
    <location>
        <begin position="701"/>
        <end position="749"/>
    </location>
</feature>
<reference evidence="6" key="2">
    <citation type="submission" date="2023-06" db="EMBL/GenBank/DDBJ databases">
        <authorList>
            <consortium name="Lawrence Berkeley National Laboratory"/>
            <person name="Haridas S."/>
            <person name="Hensen N."/>
            <person name="Bonometti L."/>
            <person name="Westerberg I."/>
            <person name="Brannstrom I.O."/>
            <person name="Guillou S."/>
            <person name="Cros-Aarteil S."/>
            <person name="Calhoun S."/>
            <person name="Kuo A."/>
            <person name="Mondo S."/>
            <person name="Pangilinan J."/>
            <person name="Riley R."/>
            <person name="Labutti K."/>
            <person name="Andreopoulos B."/>
            <person name="Lipzen A."/>
            <person name="Chen C."/>
            <person name="Yanf M."/>
            <person name="Daum C."/>
            <person name="Ng V."/>
            <person name="Clum A."/>
            <person name="Steindorff A."/>
            <person name="Ohm R."/>
            <person name="Martin F."/>
            <person name="Silar P."/>
            <person name="Natvig D."/>
            <person name="Lalanne C."/>
            <person name="Gautier V."/>
            <person name="Ament-Velasquez S.L."/>
            <person name="Kruys A."/>
            <person name="Hutchinson M.I."/>
            <person name="Powell A.J."/>
            <person name="Barry K."/>
            <person name="Miller A.N."/>
            <person name="Grigoriev I.V."/>
            <person name="Debuchy R."/>
            <person name="Gladieux P."/>
            <person name="Thoren M.H."/>
            <person name="Johannesson H."/>
        </authorList>
    </citation>
    <scope>NUCLEOTIDE SEQUENCE</scope>
    <source>
        <strain evidence="6">CBS 958.72</strain>
    </source>
</reference>
<dbReference type="Pfam" id="PF02213">
    <property type="entry name" value="GYF"/>
    <property type="match status" value="1"/>
</dbReference>
<evidence type="ECO:0000259" key="5">
    <source>
        <dbReference type="PROSITE" id="PS50829"/>
    </source>
</evidence>
<dbReference type="Gene3D" id="1.25.40.10">
    <property type="entry name" value="Tetratricopeptide repeat domain"/>
    <property type="match status" value="1"/>
</dbReference>
<dbReference type="InterPro" id="IPR019734">
    <property type="entry name" value="TPR_rpt"/>
</dbReference>
<feature type="compositionally biased region" description="Polar residues" evidence="4">
    <location>
        <begin position="107"/>
        <end position="134"/>
    </location>
</feature>
<feature type="region of interest" description="Disordered" evidence="4">
    <location>
        <begin position="1491"/>
        <end position="1518"/>
    </location>
</feature>
<sequence>MPSQLPSSFASAAAGQMRDSRGNPRGDAVRGSGSGEWPRANGTRTFRRPSTTPFTTSASANPADNSQQSAGDVAPLSANSQPATSDPNALRYSKEELLDIYQKYKNSEPSSQINPSSLFMPNWNPTEVNGSSSRGWGKPSGDSSHVPQDPAVCWDQDGNVRPVGLEEMTAEEREMFATDVNSPLKPLQPQAKEGSHQGVGGGPNGRKTSISVGTTANHPTSSPSTASRPGTRRRETGDTNPFSTAALASPTGTGRLPRDDAWLPRRSTELKESITDEPEEDVNTREPLVRGQSFGLPRINTAATTGFGVPSLWGTPPGSVSAGIGAFGSFALNSSAIGDNKRFGTSGSRLAHLIPKESAENVAGKAGEAANVEGNRGWRPRQRTDTDPFAGTGEPSVSGSAILGGAQDNSPPLSSQHQRVGLFDTPAKGNAGDFGMSGLTLGGHGANGPASPSETNPYRSPLADRGDDGHDDDTEKHGHSGLSTDPPHNFGTLPRTFGANAFDGSDRSQTSSVGAKGFASVNPLTGWPAVPSAGTPDRERQFHNAFGGSIFSPLEGLPSPGLGGLGSMFSASSAGLGRGSKLNSLFTPAMQAQMQGQDQENLSDSVPDLRQSNPLGAIGRGPIGSQHRDTGSPVRSGRVAFDEVYDPNQSPFATSEQPQPGLTATSQGQSFLPTSSAGLPFPSTQSAGDPSVPRMMVMPDRMRWVYLDPQGTMQGPFNGLEMNDWYKANFFTADLRVKRVEDQDFEPLGQLIRRIGNSREPFLVPQMGVAHGPNPPGGPFPIGGPEAIPPLQNAFPSFGRTLTAQQQNDLERRKQEEQLYHARAREMAHHHHQTTFGRLPMQPGVPGSLQHHSSAHSLQSQPSFGSMASPINMPPQSQLGNIAPNASFFDAPAGMGQVQSQPGIGPAPDQFSQDLNFGERQVLANMQSGGSVGFPAQPAGGDGTGLRSQLPGIDQLQKDPQGFSTRIQEFHDLRAQHDAEEAAAKERLADVMEDKTDVTSAGAGATAAKQVIETTSEVTITKKGDVQSRTELSLTERVRRTQADAAAADSKPAQQLSTSGLPKPFPPPLRSGSPIPAPLAKRPQSSLPTQYDDRSASGTPDTSSDAPALAPPPTAPWAPQPGTEAYKGPSLKEIQEAEAKKAAKREEAAAALRRAAMEQEAATLREREKAAAVGTGLPPTSTWGTGSPVGAPATGSPWKQPAVSKGIAAGTASASAAAKKTLADIQREEEARKQKAREAAAVQSSAALASTMGKRYADLASKSSAPPGLAAAAPAVSGGWSTVGAGGKVKIPTGPAAQSRTVSASNVKVSATPTALKSASKQASIGSSDAKSVALEEFKKWLNRELVRGLNGVANIDVFASNLLELPLDALLLAEQVYQYSTTMDGRHFGEEFVRRKKQADRGIIEKDPVAALAVESKNSNNGGWSEVAKKGSSNNTPKEDANVPGFRVSLGAQQHAGRYLDVLCSDPAQALIAAFVGGLLTPESQQKKASASATTAATATATGTGPTHNTGGGNTTSQQDRVAVGLAVFNAFLQANVTGPVLDVAGVHRVDDSFLSAAHKSGLESEDSKSSKGREAQLLVLRRACLTSLDVDGVSVYPHIPHIEFFCLARFIFTAGLVSSIDAADDAVEGAETSLQWLALRIHVWHYKLLTQPSLGPGSVFTKGAQWSDVHSLHDTIEQGLASVEKEVLTGSDGSRWSTRSQAELMVEKANVCIMLGQDLRAREALRQATELSGLVYALSGALGKRTKFQQSSTSQLVVLAKSRDAEAEQKELDEAQKAKPQALALNDDTLLESLQFTKEETEIGEVGNTSALPAVLKDLLPDEQPQLSPLDQIILLTEATLKDSFSPADSLTSEEILPYAVRVISDKSTNWQIYTQALLVRSRIEMHRSRTIERGVLQLQAVVDQVVVDTTAAASEVGAQTAPVLSDTAIPSIQVTADGESGSKKEPAPVVNKPTSFFPAPKPSESASAPVRLQYIHVLSSPPRWHLESELAYSWAGVGSLISALEIFKRLRLWAEVALCLASSATRSEDDGRGSSDEARAKAVLRWRLFRKTGSSQEQTSSEEELDEDIDISQLREADYHGLERRPPPHNAPRLFCILGDIDNEPAHYERAWDVSKQRFARAQRSLGEYYLKQQDLKKAREAYQKAIGVNRLSSDMWSRFGDISLRLGNFSEAADAFGRAIASSDNTADGDDSRTWSNMGSALYSLYIERVKEAKKEKDEQESEGEWEKEDSNDAVDDSILVSQTTPPRQDPAMLLSQSLAAYKRGASAAHDNWRIWDNVITLGSRLRPPAVSDIVLALQNVIRIRSSEDALDVDVLRLLLNEAVLSKPNSGDTPDGATGVYEPPRGTTERAVCELIETKVVPLITARSELWELVARERVWKRDHVGVIDAAERAWRAAVGSAGGGGLLPASGGSSGKNWLEDKEAWLSVVARTDELVSALENYGPEAPEIGTKWKGKARSAIRSVLRKAREAWEGSQEWEQLQALLEGLK</sequence>
<feature type="compositionally biased region" description="Polar residues" evidence="4">
    <location>
        <begin position="647"/>
        <end position="688"/>
    </location>
</feature>
<feature type="compositionally biased region" description="Polar residues" evidence="4">
    <location>
        <begin position="206"/>
        <end position="228"/>
    </location>
</feature>
<keyword evidence="2 3" id="KW-0802">TPR repeat</keyword>
<feature type="compositionally biased region" description="Low complexity" evidence="4">
    <location>
        <begin position="1491"/>
        <end position="1510"/>
    </location>
</feature>
<dbReference type="PANTHER" id="PTHR16193">
    <property type="entry name" value="TETRATRICOPEPTIDE REPEAT PROTEIN 27"/>
    <property type="match status" value="1"/>
</dbReference>
<feature type="compositionally biased region" description="Acidic residues" evidence="4">
    <location>
        <begin position="2223"/>
        <end position="2240"/>
    </location>
</feature>
<feature type="compositionally biased region" description="Basic and acidic residues" evidence="4">
    <location>
        <begin position="1133"/>
        <end position="1148"/>
    </location>
</feature>
<feature type="region of interest" description="Disordered" evidence="4">
    <location>
        <begin position="2218"/>
        <end position="2240"/>
    </location>
</feature>
<comment type="caution">
    <text evidence="6">The sequence shown here is derived from an EMBL/GenBank/DDBJ whole genome shotgun (WGS) entry which is preliminary data.</text>
</comment>
<dbReference type="InterPro" id="IPR003169">
    <property type="entry name" value="GYF"/>
</dbReference>
<accession>A0AAE0NFW4</accession>
<dbReference type="SMART" id="SM00028">
    <property type="entry name" value="TPR"/>
    <property type="match status" value="3"/>
</dbReference>
<feature type="compositionally biased region" description="Basic and acidic residues" evidence="4">
    <location>
        <begin position="18"/>
        <end position="28"/>
    </location>
</feature>
<evidence type="ECO:0000256" key="2">
    <source>
        <dbReference type="ARBA" id="ARBA00022803"/>
    </source>
</evidence>
<keyword evidence="1" id="KW-0677">Repeat</keyword>
<feature type="region of interest" description="Disordered" evidence="4">
    <location>
        <begin position="827"/>
        <end position="913"/>
    </location>
</feature>
<feature type="repeat" description="TPR" evidence="3">
    <location>
        <begin position="2123"/>
        <end position="2156"/>
    </location>
</feature>
<dbReference type="Pfam" id="PF13181">
    <property type="entry name" value="TPR_8"/>
    <property type="match status" value="1"/>
</dbReference>
<proteinExistence type="predicted"/>
<evidence type="ECO:0000313" key="6">
    <source>
        <dbReference type="EMBL" id="KAK3380715.1"/>
    </source>
</evidence>
<dbReference type="EMBL" id="JAULSN010000002">
    <property type="protein sequence ID" value="KAK3380715.1"/>
    <property type="molecule type" value="Genomic_DNA"/>
</dbReference>
<feature type="compositionally biased region" description="Polar residues" evidence="4">
    <location>
        <begin position="1"/>
        <end position="10"/>
    </location>
</feature>
<keyword evidence="7" id="KW-1185">Reference proteome</keyword>
<dbReference type="InterPro" id="IPR011990">
    <property type="entry name" value="TPR-like_helical_dom_sf"/>
</dbReference>
<feature type="region of interest" description="Disordered" evidence="4">
    <location>
        <begin position="614"/>
        <end position="634"/>
    </location>
</feature>
<evidence type="ECO:0000313" key="7">
    <source>
        <dbReference type="Proteomes" id="UP001287356"/>
    </source>
</evidence>
<dbReference type="InterPro" id="IPR035445">
    <property type="entry name" value="GYF-like_dom_sf"/>
</dbReference>
<feature type="compositionally biased region" description="Basic and acidic residues" evidence="4">
    <location>
        <begin position="462"/>
        <end position="478"/>
    </location>
</feature>
<dbReference type="Proteomes" id="UP001287356">
    <property type="component" value="Unassembled WGS sequence"/>
</dbReference>
<feature type="region of interest" description="Disordered" evidence="4">
    <location>
        <begin position="1422"/>
        <end position="1441"/>
    </location>
</feature>
<feature type="region of interest" description="Disordered" evidence="4">
    <location>
        <begin position="646"/>
        <end position="692"/>
    </location>
</feature>
<dbReference type="SUPFAM" id="SSF55277">
    <property type="entry name" value="GYF domain"/>
    <property type="match status" value="1"/>
</dbReference>
<evidence type="ECO:0000256" key="4">
    <source>
        <dbReference type="SAM" id="MobiDB-lite"/>
    </source>
</evidence>
<feature type="region of interest" description="Disordered" evidence="4">
    <location>
        <begin position="107"/>
        <end position="290"/>
    </location>
</feature>
<feature type="region of interest" description="Disordered" evidence="4">
    <location>
        <begin position="1024"/>
        <end position="1206"/>
    </location>
</feature>
<dbReference type="PANTHER" id="PTHR16193:SF0">
    <property type="entry name" value="TETRATRICOPEPTIDE REPEAT PROTEIN 27"/>
    <property type="match status" value="1"/>
</dbReference>
<feature type="compositionally biased region" description="Low complexity" evidence="4">
    <location>
        <begin position="848"/>
        <end position="863"/>
    </location>
</feature>
<feature type="compositionally biased region" description="Pro residues" evidence="4">
    <location>
        <begin position="1109"/>
        <end position="1119"/>
    </location>
</feature>
<dbReference type="InterPro" id="IPR044244">
    <property type="entry name" value="TTC27/Emw1"/>
</dbReference>
<feature type="region of interest" description="Disordered" evidence="4">
    <location>
        <begin position="1"/>
        <end position="91"/>
    </location>
</feature>
<feature type="compositionally biased region" description="Low complexity" evidence="4">
    <location>
        <begin position="48"/>
        <end position="63"/>
    </location>
</feature>
<dbReference type="PROSITE" id="PS50829">
    <property type="entry name" value="GYF"/>
    <property type="match status" value="1"/>
</dbReference>
<evidence type="ECO:0000256" key="3">
    <source>
        <dbReference type="PROSITE-ProRule" id="PRU00339"/>
    </source>
</evidence>
<name>A0AAE0NFW4_9PEZI</name>
<feature type="compositionally biased region" description="Basic and acidic residues" evidence="4">
    <location>
        <begin position="1024"/>
        <end position="1042"/>
    </location>
</feature>
<feature type="compositionally biased region" description="Polar residues" evidence="4">
    <location>
        <begin position="1096"/>
        <end position="1105"/>
    </location>
</feature>
<protein>
    <submittedName>
        <fullName evidence="6">Gyf domain-containing protein</fullName>
    </submittedName>
</protein>
<dbReference type="PROSITE" id="PS50005">
    <property type="entry name" value="TPR"/>
    <property type="match status" value="2"/>
</dbReference>
<feature type="compositionally biased region" description="Polar residues" evidence="4">
    <location>
        <begin position="407"/>
        <end position="418"/>
    </location>
</feature>
<gene>
    <name evidence="6" type="ORF">B0T24DRAFT_655942</name>
</gene>
<feature type="repeat" description="TPR" evidence="3">
    <location>
        <begin position="2157"/>
        <end position="2190"/>
    </location>
</feature>
<feature type="region of interest" description="Disordered" evidence="4">
    <location>
        <begin position="928"/>
        <end position="959"/>
    </location>
</feature>
<dbReference type="Gene3D" id="3.30.1490.40">
    <property type="match status" value="1"/>
</dbReference>
<evidence type="ECO:0000256" key="1">
    <source>
        <dbReference type="ARBA" id="ARBA00022737"/>
    </source>
</evidence>
<feature type="compositionally biased region" description="Low complexity" evidence="4">
    <location>
        <begin position="1149"/>
        <end position="1162"/>
    </location>
</feature>
<feature type="region of interest" description="Disordered" evidence="4">
    <location>
        <begin position="361"/>
        <end position="543"/>
    </location>
</feature>